<comment type="subcellular location">
    <subcellularLocation>
        <location evidence="1 7">Cell membrane</location>
        <topology evidence="1 7">Multi-pass membrane protein</topology>
    </subcellularLocation>
</comment>
<dbReference type="RefSeq" id="WP_183984526.1">
    <property type="nucleotide sequence ID" value="NZ_JACHHG010000002.1"/>
</dbReference>
<dbReference type="InterPro" id="IPR035906">
    <property type="entry name" value="MetI-like_sf"/>
</dbReference>
<dbReference type="InterPro" id="IPR000515">
    <property type="entry name" value="MetI-like"/>
</dbReference>
<proteinExistence type="inferred from homology"/>
<keyword evidence="3" id="KW-1003">Cell membrane</keyword>
<feature type="transmembrane region" description="Helical" evidence="7">
    <location>
        <begin position="90"/>
        <end position="112"/>
    </location>
</feature>
<dbReference type="PANTHER" id="PTHR30193:SF37">
    <property type="entry name" value="INNER MEMBRANE ABC TRANSPORTER PERMEASE PROTEIN YCJO"/>
    <property type="match status" value="1"/>
</dbReference>
<evidence type="ECO:0000256" key="4">
    <source>
        <dbReference type="ARBA" id="ARBA00022692"/>
    </source>
</evidence>
<feature type="transmembrane region" description="Helical" evidence="7">
    <location>
        <begin position="236"/>
        <end position="256"/>
    </location>
</feature>
<dbReference type="SUPFAM" id="SSF161098">
    <property type="entry name" value="MetI-like"/>
    <property type="match status" value="1"/>
</dbReference>
<dbReference type="InterPro" id="IPR051393">
    <property type="entry name" value="ABC_transporter_permease"/>
</dbReference>
<dbReference type="EMBL" id="JACHHG010000002">
    <property type="protein sequence ID" value="MBB6097275.1"/>
    <property type="molecule type" value="Genomic_DNA"/>
</dbReference>
<feature type="transmembrane region" description="Helical" evidence="7">
    <location>
        <begin position="24"/>
        <end position="51"/>
    </location>
</feature>
<keyword evidence="2 7" id="KW-0813">Transport</keyword>
<dbReference type="Proteomes" id="UP000569951">
    <property type="component" value="Unassembled WGS sequence"/>
</dbReference>
<comment type="similarity">
    <text evidence="7">Belongs to the binding-protein-dependent transport system permease family.</text>
</comment>
<evidence type="ECO:0000256" key="1">
    <source>
        <dbReference type="ARBA" id="ARBA00004651"/>
    </source>
</evidence>
<dbReference type="CDD" id="cd06261">
    <property type="entry name" value="TM_PBP2"/>
    <property type="match status" value="1"/>
</dbReference>
<evidence type="ECO:0000313" key="9">
    <source>
        <dbReference type="EMBL" id="MBB6097275.1"/>
    </source>
</evidence>
<evidence type="ECO:0000259" key="8">
    <source>
        <dbReference type="PROSITE" id="PS50928"/>
    </source>
</evidence>
<evidence type="ECO:0000256" key="2">
    <source>
        <dbReference type="ARBA" id="ARBA00022448"/>
    </source>
</evidence>
<feature type="transmembrane region" description="Helical" evidence="7">
    <location>
        <begin position="186"/>
        <end position="205"/>
    </location>
</feature>
<dbReference type="AlphaFoldDB" id="A0A841HZV9"/>
<dbReference type="PANTHER" id="PTHR30193">
    <property type="entry name" value="ABC TRANSPORTER PERMEASE PROTEIN"/>
    <property type="match status" value="1"/>
</dbReference>
<evidence type="ECO:0000256" key="6">
    <source>
        <dbReference type="ARBA" id="ARBA00023136"/>
    </source>
</evidence>
<keyword evidence="10" id="KW-1185">Reference proteome</keyword>
<evidence type="ECO:0000313" key="10">
    <source>
        <dbReference type="Proteomes" id="UP000569951"/>
    </source>
</evidence>
<dbReference type="Pfam" id="PF00528">
    <property type="entry name" value="BPD_transp_1"/>
    <property type="match status" value="1"/>
</dbReference>
<protein>
    <submittedName>
        <fullName evidence="9">Multiple sugar transport system permease protein</fullName>
    </submittedName>
</protein>
<keyword evidence="6 7" id="KW-0472">Membrane</keyword>
<organism evidence="9 10">
    <name type="scientific">Deinobacterium chartae</name>
    <dbReference type="NCBI Taxonomy" id="521158"/>
    <lineage>
        <taxon>Bacteria</taxon>
        <taxon>Thermotogati</taxon>
        <taxon>Deinococcota</taxon>
        <taxon>Deinococci</taxon>
        <taxon>Deinococcales</taxon>
        <taxon>Deinococcaceae</taxon>
        <taxon>Deinobacterium</taxon>
    </lineage>
</organism>
<keyword evidence="5 7" id="KW-1133">Transmembrane helix</keyword>
<dbReference type="PROSITE" id="PS50928">
    <property type="entry name" value="ABC_TM1"/>
    <property type="match status" value="1"/>
</dbReference>
<dbReference type="GO" id="GO:0055085">
    <property type="term" value="P:transmembrane transport"/>
    <property type="evidence" value="ECO:0007669"/>
    <property type="project" value="InterPro"/>
</dbReference>
<sequence length="324" mass="36458">MQSLSKTATPVRRRPSWGIVQRRLAPYLFISPFFILFIGFGLFPIVFSAYLSFHEWAPASGLGNMRFVGLENYHFNLTDPWFWKSLANTAWLAVASGLPQHLIAIPLAFALHTGFRRFKNFLSAAYFLPYITSSVAVALIFFTLFATNFGLVNQLLGWLHTVPVIGALFPSEPINWLGRAPYIKPVIAFVVVWRFVGWNLVLYLAGLQAIPRVLYEAAQVDGASTWQQFRYITLPLLRPIMFFAVTLTLIGSFQLFDEPYVMTNGGRTLAEAGQTTAMYMFRTAFEFSEMGTAAAMSWLLFAVIGVLTFINNRVFGRSGLNPDT</sequence>
<gene>
    <name evidence="9" type="ORF">HNR42_000689</name>
</gene>
<name>A0A841HZV9_9DEIO</name>
<feature type="transmembrane region" description="Helical" evidence="7">
    <location>
        <begin position="290"/>
        <end position="310"/>
    </location>
</feature>
<evidence type="ECO:0000256" key="3">
    <source>
        <dbReference type="ARBA" id="ARBA00022475"/>
    </source>
</evidence>
<feature type="domain" description="ABC transmembrane type-1" evidence="8">
    <location>
        <begin position="86"/>
        <end position="311"/>
    </location>
</feature>
<accession>A0A841HZV9</accession>
<evidence type="ECO:0000256" key="7">
    <source>
        <dbReference type="RuleBase" id="RU363032"/>
    </source>
</evidence>
<keyword evidence="9" id="KW-0762">Sugar transport</keyword>
<dbReference type="Gene3D" id="1.10.3720.10">
    <property type="entry name" value="MetI-like"/>
    <property type="match status" value="1"/>
</dbReference>
<keyword evidence="4 7" id="KW-0812">Transmembrane</keyword>
<evidence type="ECO:0000256" key="5">
    <source>
        <dbReference type="ARBA" id="ARBA00022989"/>
    </source>
</evidence>
<reference evidence="9 10" key="1">
    <citation type="submission" date="2020-08" db="EMBL/GenBank/DDBJ databases">
        <title>Genomic Encyclopedia of Type Strains, Phase IV (KMG-IV): sequencing the most valuable type-strain genomes for metagenomic binning, comparative biology and taxonomic classification.</title>
        <authorList>
            <person name="Goeker M."/>
        </authorList>
    </citation>
    <scope>NUCLEOTIDE SEQUENCE [LARGE SCALE GENOMIC DNA]</scope>
    <source>
        <strain evidence="9 10">DSM 21458</strain>
    </source>
</reference>
<feature type="transmembrane region" description="Helical" evidence="7">
    <location>
        <begin position="124"/>
        <end position="146"/>
    </location>
</feature>
<dbReference type="GO" id="GO:0005886">
    <property type="term" value="C:plasma membrane"/>
    <property type="evidence" value="ECO:0007669"/>
    <property type="project" value="UniProtKB-SubCell"/>
</dbReference>
<comment type="caution">
    <text evidence="9">The sequence shown here is derived from an EMBL/GenBank/DDBJ whole genome shotgun (WGS) entry which is preliminary data.</text>
</comment>